<dbReference type="RefSeq" id="WP_264729625.1">
    <property type="nucleotide sequence ID" value="NZ_JAPDNR010000001.1"/>
</dbReference>
<dbReference type="InterPro" id="IPR000182">
    <property type="entry name" value="GNAT_dom"/>
</dbReference>
<dbReference type="Pfam" id="PF13508">
    <property type="entry name" value="Acetyltransf_7"/>
    <property type="match status" value="1"/>
</dbReference>
<dbReference type="Proteomes" id="UP001207742">
    <property type="component" value="Unassembled WGS sequence"/>
</dbReference>
<evidence type="ECO:0000313" key="2">
    <source>
        <dbReference type="EMBL" id="MCW3484106.1"/>
    </source>
</evidence>
<sequence>MLKATINDRSVVIALLCRAFDSNPSVNYIIPQDTRRKERIAQLMAYSFDLCLRFGEVYLTADKGACALVLFPDQKKTSLRTIWLDLKFVLKGISIWRVGKVLKREAAIAACYPATPIYYLWFIGVEPQQQHVGTGGQLLRKLMAAANGMKRPIYLETSVPGNVSWYERNGFEVYQELSFSQQLYMMRKVV</sequence>
<evidence type="ECO:0000259" key="1">
    <source>
        <dbReference type="PROSITE" id="PS51186"/>
    </source>
</evidence>
<dbReference type="PANTHER" id="PTHR42791">
    <property type="entry name" value="GNAT FAMILY ACETYLTRANSFERASE"/>
    <property type="match status" value="1"/>
</dbReference>
<evidence type="ECO:0000313" key="3">
    <source>
        <dbReference type="Proteomes" id="UP001207742"/>
    </source>
</evidence>
<name>A0ABT3IJG6_9BACT</name>
<feature type="domain" description="N-acetyltransferase" evidence="1">
    <location>
        <begin position="56"/>
        <end position="190"/>
    </location>
</feature>
<proteinExistence type="predicted"/>
<gene>
    <name evidence="2" type="ORF">OL497_09390</name>
</gene>
<comment type="caution">
    <text evidence="2">The sequence shown here is derived from an EMBL/GenBank/DDBJ whole genome shotgun (WGS) entry which is preliminary data.</text>
</comment>
<accession>A0ABT3IJG6</accession>
<keyword evidence="3" id="KW-1185">Reference proteome</keyword>
<protein>
    <submittedName>
        <fullName evidence="2">GNAT family N-acetyltransferase</fullName>
    </submittedName>
</protein>
<dbReference type="EMBL" id="JAPDNS010000001">
    <property type="protein sequence ID" value="MCW3484106.1"/>
    <property type="molecule type" value="Genomic_DNA"/>
</dbReference>
<dbReference type="Gene3D" id="3.40.630.30">
    <property type="match status" value="1"/>
</dbReference>
<dbReference type="SUPFAM" id="SSF55729">
    <property type="entry name" value="Acyl-CoA N-acyltransferases (Nat)"/>
    <property type="match status" value="1"/>
</dbReference>
<organism evidence="2 3">
    <name type="scientific">Chitinophaga nivalis</name>
    <dbReference type="NCBI Taxonomy" id="2991709"/>
    <lineage>
        <taxon>Bacteria</taxon>
        <taxon>Pseudomonadati</taxon>
        <taxon>Bacteroidota</taxon>
        <taxon>Chitinophagia</taxon>
        <taxon>Chitinophagales</taxon>
        <taxon>Chitinophagaceae</taxon>
        <taxon>Chitinophaga</taxon>
    </lineage>
</organism>
<reference evidence="2 3" key="1">
    <citation type="submission" date="2022-10" db="EMBL/GenBank/DDBJ databases">
        <title>Chitinophaga nivalis PC15 sp. nov., isolated from Pyeongchang county, South Korea.</title>
        <authorList>
            <person name="Trinh H.N."/>
        </authorList>
    </citation>
    <scope>NUCLEOTIDE SEQUENCE [LARGE SCALE GENOMIC DNA]</scope>
    <source>
        <strain evidence="2 3">PC14</strain>
    </source>
</reference>
<dbReference type="InterPro" id="IPR016181">
    <property type="entry name" value="Acyl_CoA_acyltransferase"/>
</dbReference>
<dbReference type="PROSITE" id="PS51186">
    <property type="entry name" value="GNAT"/>
    <property type="match status" value="1"/>
</dbReference>
<dbReference type="InterPro" id="IPR052523">
    <property type="entry name" value="Trichothecene_AcTrans"/>
</dbReference>
<dbReference type="PANTHER" id="PTHR42791:SF1">
    <property type="entry name" value="N-ACETYLTRANSFERASE DOMAIN-CONTAINING PROTEIN"/>
    <property type="match status" value="1"/>
</dbReference>